<evidence type="ECO:0000313" key="4">
    <source>
        <dbReference type="Proteomes" id="UP000184082"/>
    </source>
</evidence>
<reference evidence="3 4" key="1">
    <citation type="submission" date="2016-11" db="EMBL/GenBank/DDBJ databases">
        <authorList>
            <person name="Jaros S."/>
            <person name="Januszkiewicz K."/>
            <person name="Wedrychowicz H."/>
        </authorList>
    </citation>
    <scope>NUCLEOTIDE SEQUENCE [LARGE SCALE GENOMIC DNA]</scope>
    <source>
        <strain evidence="3 4">DSM 14501</strain>
    </source>
</reference>
<dbReference type="Pfam" id="PF16111">
    <property type="entry name" value="DUF4829"/>
    <property type="match status" value="1"/>
</dbReference>
<feature type="domain" description="DUF4829" evidence="1">
    <location>
        <begin position="312"/>
        <end position="425"/>
    </location>
</feature>
<dbReference type="Proteomes" id="UP000184082">
    <property type="component" value="Unassembled WGS sequence"/>
</dbReference>
<feature type="domain" description="DUF4830" evidence="2">
    <location>
        <begin position="168"/>
        <end position="263"/>
    </location>
</feature>
<name>A0A1M6N2V6_9FIRM</name>
<dbReference type="RefSeq" id="WP_094756711.1">
    <property type="nucleotide sequence ID" value="NZ_FRAJ01000005.1"/>
</dbReference>
<protein>
    <recommendedName>
        <fullName evidence="5">DUF4830 domain-containing protein</fullName>
    </recommendedName>
</protein>
<evidence type="ECO:0008006" key="5">
    <source>
        <dbReference type="Google" id="ProtNLM"/>
    </source>
</evidence>
<sequence>MNRKICFFIICIIFSLIVAGCEVQKVEKREMPLENFDESQYRNGELNIEKLLKNVEKLEILCRDKKMFVSSDKRIIQSIVSMVAKSKESNTEEMVERCGQYKDNKILLYKVNGEVKELLYDYDYVQEVGYIDINGKKLAPSFDLFRYIDNLLRYENYDTNIEAKVNELFNKYNWTVDYKINTLTETLPDNLKHQAGEFPIKIYWAYNNELSKEIGLDFSKYLGKTIKVEIYRLREPLPEFLKPRMDARGIILKYQDKIIGAYIDAGRHDSFACSLNRKSIEDITNMEWDDWIKNYIDYNDELDIYLSKKEPEEIIEEYFKALNEHDKKMIYACMTRKSLCKYLSSNMDNHKLFNDGFSDNNIKSVKLKKIKKMEGEFIPEGTLEYMVIVDFNFKKEITHDNGNQPRFISLKKEVEAIGWRISGIGTGP</sequence>
<dbReference type="Pfam" id="PF16112">
    <property type="entry name" value="DUF4830"/>
    <property type="match status" value="1"/>
</dbReference>
<gene>
    <name evidence="3" type="ORF">SAMN02745883_00772</name>
</gene>
<evidence type="ECO:0000259" key="1">
    <source>
        <dbReference type="Pfam" id="PF16111"/>
    </source>
</evidence>
<accession>A0A1M6N2V6</accession>
<evidence type="ECO:0000259" key="2">
    <source>
        <dbReference type="Pfam" id="PF16112"/>
    </source>
</evidence>
<dbReference type="PROSITE" id="PS51257">
    <property type="entry name" value="PROKAR_LIPOPROTEIN"/>
    <property type="match status" value="1"/>
</dbReference>
<dbReference type="AlphaFoldDB" id="A0A1M6N2V6"/>
<organism evidence="3 4">
    <name type="scientific">Caminicella sporogenes DSM 14501</name>
    <dbReference type="NCBI Taxonomy" id="1121266"/>
    <lineage>
        <taxon>Bacteria</taxon>
        <taxon>Bacillati</taxon>
        <taxon>Bacillota</taxon>
        <taxon>Clostridia</taxon>
        <taxon>Peptostreptococcales</taxon>
        <taxon>Caminicellaceae</taxon>
        <taxon>Caminicella</taxon>
    </lineage>
</organism>
<evidence type="ECO:0000313" key="3">
    <source>
        <dbReference type="EMBL" id="SHJ90017.1"/>
    </source>
</evidence>
<proteinExistence type="predicted"/>
<keyword evidence="4" id="KW-1185">Reference proteome</keyword>
<dbReference type="EMBL" id="FRAJ01000005">
    <property type="protein sequence ID" value="SHJ90017.1"/>
    <property type="molecule type" value="Genomic_DNA"/>
</dbReference>
<dbReference type="InterPro" id="IPR032256">
    <property type="entry name" value="DUF4829"/>
</dbReference>
<dbReference type="InterPro" id="IPR032257">
    <property type="entry name" value="DUF4830"/>
</dbReference>